<evidence type="ECO:0000313" key="1">
    <source>
        <dbReference type="EMBL" id="KAG5455047.1"/>
    </source>
</evidence>
<organism evidence="1 2">
    <name type="scientific">Clonorchis sinensis</name>
    <name type="common">Chinese liver fluke</name>
    <dbReference type="NCBI Taxonomy" id="79923"/>
    <lineage>
        <taxon>Eukaryota</taxon>
        <taxon>Metazoa</taxon>
        <taxon>Spiralia</taxon>
        <taxon>Lophotrochozoa</taxon>
        <taxon>Platyhelminthes</taxon>
        <taxon>Trematoda</taxon>
        <taxon>Digenea</taxon>
        <taxon>Opisthorchiida</taxon>
        <taxon>Opisthorchiata</taxon>
        <taxon>Opisthorchiidae</taxon>
        <taxon>Clonorchis</taxon>
    </lineage>
</organism>
<reference evidence="1 2" key="2">
    <citation type="journal article" date="2021" name="Genomics">
        <title>High-quality reference genome for Clonorchis sinensis.</title>
        <authorList>
            <person name="Young N.D."/>
            <person name="Stroehlein A.J."/>
            <person name="Kinkar L."/>
            <person name="Wang T."/>
            <person name="Sohn W.M."/>
            <person name="Chang B.C.H."/>
            <person name="Kaur P."/>
            <person name="Weisz D."/>
            <person name="Dudchenko O."/>
            <person name="Aiden E.L."/>
            <person name="Korhonen P.K."/>
            <person name="Gasser R.B."/>
        </authorList>
    </citation>
    <scope>NUCLEOTIDE SEQUENCE [LARGE SCALE GENOMIC DNA]</scope>
    <source>
        <strain evidence="1">Cs-k2</strain>
    </source>
</reference>
<evidence type="ECO:0000313" key="2">
    <source>
        <dbReference type="Proteomes" id="UP000286415"/>
    </source>
</evidence>
<sequence>MVTNPFNYLSQSGGIVGPNPDTARLGRHRMGCRWQECESTDRKVRGSNPTSASRLPLSRLGQPGSILALVHPSGGMAARHRKECESTDRKVRGSNPTSASRLPLSRLGQPGSILALVRPSGGMAARHRKAVAPFRCLAAMPPEGCTRARILPGCPSLDRGSRKAEVGFEPRTFRSVNSRSNHLGHLAPSQINYGCTFLVMTIPIHYHLPVYARDGSVVNGRTYWPEGPWFEPSLLGQPGSIPALVHPSGGMAARRRKGVTAERFVLFNVHCLPASPEFVSDATKYASWRTLPTFPD</sequence>
<dbReference type="EMBL" id="NIRI02000005">
    <property type="protein sequence ID" value="KAG5455047.1"/>
    <property type="molecule type" value="Genomic_DNA"/>
</dbReference>
<proteinExistence type="predicted"/>
<dbReference type="AlphaFoldDB" id="A0A3R7EZY8"/>
<dbReference type="Proteomes" id="UP000286415">
    <property type="component" value="Unassembled WGS sequence"/>
</dbReference>
<accession>A0A3R7EZY8</accession>
<comment type="caution">
    <text evidence="1">The sequence shown here is derived from an EMBL/GenBank/DDBJ whole genome shotgun (WGS) entry which is preliminary data.</text>
</comment>
<keyword evidence="2" id="KW-1185">Reference proteome</keyword>
<name>A0A3R7EZY8_CLOSI</name>
<dbReference type="InParanoid" id="A0A3R7EZY8"/>
<reference evidence="1 2" key="1">
    <citation type="journal article" date="2018" name="Biotechnol. Adv.">
        <title>Improved genomic resources and new bioinformatic workflow for the carcinogenic parasite Clonorchis sinensis: Biotechnological implications.</title>
        <authorList>
            <person name="Wang D."/>
            <person name="Korhonen P.K."/>
            <person name="Gasser R.B."/>
            <person name="Young N.D."/>
        </authorList>
    </citation>
    <scope>NUCLEOTIDE SEQUENCE [LARGE SCALE GENOMIC DNA]</scope>
    <source>
        <strain evidence="1">Cs-k2</strain>
    </source>
</reference>
<gene>
    <name evidence="1" type="ORF">CSKR_100956</name>
</gene>
<dbReference type="OrthoDB" id="1906282at2759"/>
<protein>
    <submittedName>
        <fullName evidence="1">Uncharacterized protein</fullName>
    </submittedName>
</protein>